<protein>
    <submittedName>
        <fullName evidence="2">Uncharacterized protein</fullName>
    </submittedName>
</protein>
<dbReference type="InParanoid" id="A0A409Y371"/>
<evidence type="ECO:0000313" key="2">
    <source>
        <dbReference type="EMBL" id="PPQ97440.1"/>
    </source>
</evidence>
<gene>
    <name evidence="2" type="ORF">CVT26_002850</name>
</gene>
<dbReference type="AlphaFoldDB" id="A0A409Y371"/>
<proteinExistence type="predicted"/>
<feature type="compositionally biased region" description="Acidic residues" evidence="1">
    <location>
        <begin position="155"/>
        <end position="164"/>
    </location>
</feature>
<feature type="compositionally biased region" description="Pro residues" evidence="1">
    <location>
        <begin position="168"/>
        <end position="177"/>
    </location>
</feature>
<name>A0A409Y371_9AGAR</name>
<evidence type="ECO:0000256" key="1">
    <source>
        <dbReference type="SAM" id="MobiDB-lite"/>
    </source>
</evidence>
<accession>A0A409Y371</accession>
<reference evidence="2 3" key="1">
    <citation type="journal article" date="2018" name="Evol. Lett.">
        <title>Horizontal gene cluster transfer increased hallucinogenic mushroom diversity.</title>
        <authorList>
            <person name="Reynolds H.T."/>
            <person name="Vijayakumar V."/>
            <person name="Gluck-Thaler E."/>
            <person name="Korotkin H.B."/>
            <person name="Matheny P.B."/>
            <person name="Slot J.C."/>
        </authorList>
    </citation>
    <scope>NUCLEOTIDE SEQUENCE [LARGE SCALE GENOMIC DNA]</scope>
    <source>
        <strain evidence="2 3">SRW20</strain>
    </source>
</reference>
<keyword evidence="3" id="KW-1185">Reference proteome</keyword>
<organism evidence="2 3">
    <name type="scientific">Gymnopilus dilepis</name>
    <dbReference type="NCBI Taxonomy" id="231916"/>
    <lineage>
        <taxon>Eukaryota</taxon>
        <taxon>Fungi</taxon>
        <taxon>Dikarya</taxon>
        <taxon>Basidiomycota</taxon>
        <taxon>Agaricomycotina</taxon>
        <taxon>Agaricomycetes</taxon>
        <taxon>Agaricomycetidae</taxon>
        <taxon>Agaricales</taxon>
        <taxon>Agaricineae</taxon>
        <taxon>Hymenogastraceae</taxon>
        <taxon>Gymnopilus</taxon>
    </lineage>
</organism>
<comment type="caution">
    <text evidence="2">The sequence shown here is derived from an EMBL/GenBank/DDBJ whole genome shotgun (WGS) entry which is preliminary data.</text>
</comment>
<dbReference type="OrthoDB" id="3050759at2759"/>
<dbReference type="Proteomes" id="UP000284706">
    <property type="component" value="Unassembled WGS sequence"/>
</dbReference>
<evidence type="ECO:0000313" key="3">
    <source>
        <dbReference type="Proteomes" id="UP000284706"/>
    </source>
</evidence>
<dbReference type="EMBL" id="NHYE01001249">
    <property type="protein sequence ID" value="PPQ97440.1"/>
    <property type="molecule type" value="Genomic_DNA"/>
</dbReference>
<feature type="region of interest" description="Disordered" evidence="1">
    <location>
        <begin position="369"/>
        <end position="420"/>
    </location>
</feature>
<sequence length="420" mass="48588">MLAEDTSRRGLVTKNILVLWDKAKSFASRLLQPLFDYMAPTVTETLFPQVPTPVKSYVSSVFGTYIMDGEEHEVAKHYTVKEIRLYKCRKHPFHEYIIARVNYQNRNHSYYLRIERTRSRPKADVVEEGDFLNRLPNPSVAEIFREAFQEAKLDESDDDVDSVEETTPSPPATPEPLPSQTGSFYSNSISQSSKSLKSLNGLEAVDSVMGVDSNSFKDDERLETLHTTDLPLARLACLAKIVHDEDPSYSVFRHQCYWYANLIMKVIEKESKSSSKRKEGRVDNSISKLRLRLVKSPRGTWWRIPVGKVEKALVETISAQFEEAWGKHNQRLSALVNGNGNTVRNESDRIRVVQGGEEVEEENLITAGEESRNIEKERRQIDEQRRQMEEEKRQLEEERRRVGEERRQLEEERRILGKQL</sequence>
<feature type="region of interest" description="Disordered" evidence="1">
    <location>
        <begin position="153"/>
        <end position="188"/>
    </location>
</feature>